<name>A0A4C1UJ31_EUMVA</name>
<dbReference type="EMBL" id="BGZK01000174">
    <property type="protein sequence ID" value="GBP25956.1"/>
    <property type="molecule type" value="Genomic_DNA"/>
</dbReference>
<sequence>MVDEQVSVGARVEADAEPEPADPLITPATALERPERRPPPAHDKQRNAFNLDKESTISRTRLSIRNGKENPFIGEMLADEDNKENQANGKLDSPVRWPTQNGSDSGTYAEIGGVSGAAGDIGRSDRDPLDADSSEEEVPLIDAASPGRSSDGPEPRPDIGAQLDRGGAERSRTGNLSPAVCVQPGVRNPRIIVFNLRFHLVCFADSSNFGTGAIPQFSPVSKKKVFQKLPCTAAGVALLNTK</sequence>
<proteinExistence type="predicted"/>
<reference evidence="2 3" key="1">
    <citation type="journal article" date="2019" name="Commun. Biol.">
        <title>The bagworm genome reveals a unique fibroin gene that provides high tensile strength.</title>
        <authorList>
            <person name="Kono N."/>
            <person name="Nakamura H."/>
            <person name="Ohtoshi R."/>
            <person name="Tomita M."/>
            <person name="Numata K."/>
            <person name="Arakawa K."/>
        </authorList>
    </citation>
    <scope>NUCLEOTIDE SEQUENCE [LARGE SCALE GENOMIC DNA]</scope>
</reference>
<evidence type="ECO:0000313" key="3">
    <source>
        <dbReference type="Proteomes" id="UP000299102"/>
    </source>
</evidence>
<dbReference type="Proteomes" id="UP000299102">
    <property type="component" value="Unassembled WGS sequence"/>
</dbReference>
<evidence type="ECO:0000313" key="2">
    <source>
        <dbReference type="EMBL" id="GBP25956.1"/>
    </source>
</evidence>
<comment type="caution">
    <text evidence="2">The sequence shown here is derived from an EMBL/GenBank/DDBJ whole genome shotgun (WGS) entry which is preliminary data.</text>
</comment>
<dbReference type="OrthoDB" id="6430345at2759"/>
<feature type="region of interest" description="Disordered" evidence="1">
    <location>
        <begin position="1"/>
        <end position="174"/>
    </location>
</feature>
<feature type="compositionally biased region" description="Acidic residues" evidence="1">
    <location>
        <begin position="130"/>
        <end position="139"/>
    </location>
</feature>
<organism evidence="2 3">
    <name type="scientific">Eumeta variegata</name>
    <name type="common">Bagworm moth</name>
    <name type="synonym">Eumeta japonica</name>
    <dbReference type="NCBI Taxonomy" id="151549"/>
    <lineage>
        <taxon>Eukaryota</taxon>
        <taxon>Metazoa</taxon>
        <taxon>Ecdysozoa</taxon>
        <taxon>Arthropoda</taxon>
        <taxon>Hexapoda</taxon>
        <taxon>Insecta</taxon>
        <taxon>Pterygota</taxon>
        <taxon>Neoptera</taxon>
        <taxon>Endopterygota</taxon>
        <taxon>Lepidoptera</taxon>
        <taxon>Glossata</taxon>
        <taxon>Ditrysia</taxon>
        <taxon>Tineoidea</taxon>
        <taxon>Psychidae</taxon>
        <taxon>Oiketicinae</taxon>
        <taxon>Eumeta</taxon>
    </lineage>
</organism>
<keyword evidence="3" id="KW-1185">Reference proteome</keyword>
<evidence type="ECO:0000256" key="1">
    <source>
        <dbReference type="SAM" id="MobiDB-lite"/>
    </source>
</evidence>
<dbReference type="AlphaFoldDB" id="A0A4C1UJ31"/>
<protein>
    <submittedName>
        <fullName evidence="2">Uncharacterized protein</fullName>
    </submittedName>
</protein>
<gene>
    <name evidence="2" type="ORF">EVAR_84515_1</name>
</gene>
<accession>A0A4C1UJ31</accession>
<feature type="compositionally biased region" description="Basic and acidic residues" evidence="1">
    <location>
        <begin position="32"/>
        <end position="56"/>
    </location>
</feature>